<evidence type="ECO:0000313" key="1">
    <source>
        <dbReference type="EMBL" id="RNL84734.1"/>
    </source>
</evidence>
<dbReference type="GO" id="GO:0016787">
    <property type="term" value="F:hydrolase activity"/>
    <property type="evidence" value="ECO:0007669"/>
    <property type="project" value="UniProtKB-KW"/>
</dbReference>
<sequence>DPRIRRLAIGGVGAAVVELGGVDTRVLNGPTVLEAMTSEDPDSVTDQGAATFRSFVDTVGGDHRALAAQAMAMHNSPIELKSITAPTLLLAGASDELAARPDVLAEAIPNATLRMLEGDHLGAVGQPEFSSSLTEFLNG</sequence>
<keyword evidence="1" id="KW-0378">Hydrolase</keyword>
<dbReference type="Gene3D" id="3.40.50.1820">
    <property type="entry name" value="alpha/beta hydrolase"/>
    <property type="match status" value="1"/>
</dbReference>
<evidence type="ECO:0000313" key="2">
    <source>
        <dbReference type="Proteomes" id="UP000269198"/>
    </source>
</evidence>
<feature type="non-terminal residue" evidence="1">
    <location>
        <position position="1"/>
    </location>
</feature>
<dbReference type="RefSeq" id="WP_393916311.1">
    <property type="nucleotide sequence ID" value="NZ_RJMB01000009.1"/>
</dbReference>
<name>A0A3N0EA71_9ACTN</name>
<dbReference type="EMBL" id="RJMB01000009">
    <property type="protein sequence ID" value="RNL84734.1"/>
    <property type="molecule type" value="Genomic_DNA"/>
</dbReference>
<dbReference type="AlphaFoldDB" id="A0A3N0EA71"/>
<reference evidence="1 2" key="1">
    <citation type="submission" date="2018-11" db="EMBL/GenBank/DDBJ databases">
        <title>The genome draft of YIM 96095.</title>
        <authorList>
            <person name="Tang S.-K."/>
            <person name="Chunyu W.-X."/>
            <person name="Feng Y.-Z."/>
        </authorList>
    </citation>
    <scope>NUCLEOTIDE SEQUENCE [LARGE SCALE GENOMIC DNA]</scope>
    <source>
        <strain evidence="1 2">YIM 96095</strain>
    </source>
</reference>
<organism evidence="1 2">
    <name type="scientific">Halostreptopolyspora alba</name>
    <dbReference type="NCBI Taxonomy" id="2487137"/>
    <lineage>
        <taxon>Bacteria</taxon>
        <taxon>Bacillati</taxon>
        <taxon>Actinomycetota</taxon>
        <taxon>Actinomycetes</taxon>
        <taxon>Streptosporangiales</taxon>
        <taxon>Nocardiopsidaceae</taxon>
        <taxon>Halostreptopolyspora</taxon>
    </lineage>
</organism>
<keyword evidence="2" id="KW-1185">Reference proteome</keyword>
<dbReference type="InterPro" id="IPR029058">
    <property type="entry name" value="AB_hydrolase_fold"/>
</dbReference>
<gene>
    <name evidence="1" type="ORF">EFW17_10535</name>
</gene>
<protein>
    <submittedName>
        <fullName evidence="1">Alpha/beta hydrolase</fullName>
    </submittedName>
</protein>
<accession>A0A3N0EA71</accession>
<dbReference type="Proteomes" id="UP000269198">
    <property type="component" value="Unassembled WGS sequence"/>
</dbReference>
<dbReference type="SUPFAM" id="SSF53474">
    <property type="entry name" value="alpha/beta-Hydrolases"/>
    <property type="match status" value="1"/>
</dbReference>
<proteinExistence type="predicted"/>
<comment type="caution">
    <text evidence="1">The sequence shown here is derived from an EMBL/GenBank/DDBJ whole genome shotgun (WGS) entry which is preliminary data.</text>
</comment>